<dbReference type="OrthoDB" id="4893526at2759"/>
<accession>A0A395N9A0</accession>
<keyword evidence="1" id="KW-0732">Signal</keyword>
<evidence type="ECO:0000313" key="3">
    <source>
        <dbReference type="Proteomes" id="UP000266272"/>
    </source>
</evidence>
<keyword evidence="3" id="KW-1185">Reference proteome</keyword>
<feature type="signal peptide" evidence="1">
    <location>
        <begin position="1"/>
        <end position="17"/>
    </location>
</feature>
<organism evidence="2 3">
    <name type="scientific">Trichoderma arundinaceum</name>
    <dbReference type="NCBI Taxonomy" id="490622"/>
    <lineage>
        <taxon>Eukaryota</taxon>
        <taxon>Fungi</taxon>
        <taxon>Dikarya</taxon>
        <taxon>Ascomycota</taxon>
        <taxon>Pezizomycotina</taxon>
        <taxon>Sordariomycetes</taxon>
        <taxon>Hypocreomycetidae</taxon>
        <taxon>Hypocreales</taxon>
        <taxon>Hypocreaceae</taxon>
        <taxon>Trichoderma</taxon>
    </lineage>
</organism>
<dbReference type="EMBL" id="PXOA01000797">
    <property type="protein sequence ID" value="RFU72706.1"/>
    <property type="molecule type" value="Genomic_DNA"/>
</dbReference>
<evidence type="ECO:0000256" key="1">
    <source>
        <dbReference type="SAM" id="SignalP"/>
    </source>
</evidence>
<protein>
    <submittedName>
        <fullName evidence="2">Uncharacterized protein</fullName>
    </submittedName>
</protein>
<sequence>MHSNLLALAFTVVGALAVDPTNITAEQAISILEDIVDSLQAAGDLRVKLQQATPNLNEQNAAPVYQSLADSFAKTQSLFPNNNGDVNIGTTTAEQSAAVCALVPKLLAAGTHASDALASQPDFQDSNGSARTAALSLGGILENVGWNLNMFHWGFITAGIAATCDQGTQNDFYTVPNQLMDAGTAIFY</sequence>
<dbReference type="Proteomes" id="UP000266272">
    <property type="component" value="Unassembled WGS sequence"/>
</dbReference>
<reference evidence="2 3" key="1">
    <citation type="journal article" date="2018" name="PLoS Pathog.">
        <title>Evolution of structural diversity of trichothecenes, a family of toxins produced by plant pathogenic and entomopathogenic fungi.</title>
        <authorList>
            <person name="Proctor R.H."/>
            <person name="McCormick S.P."/>
            <person name="Kim H.S."/>
            <person name="Cardoza R.E."/>
            <person name="Stanley A.M."/>
            <person name="Lindo L."/>
            <person name="Kelly A."/>
            <person name="Brown D.W."/>
            <person name="Lee T."/>
            <person name="Vaughan M.M."/>
            <person name="Alexander N.J."/>
            <person name="Busman M."/>
            <person name="Gutierrez S."/>
        </authorList>
    </citation>
    <scope>NUCLEOTIDE SEQUENCE [LARGE SCALE GENOMIC DNA]</scope>
    <source>
        <strain evidence="2 3">IBT 40837</strain>
    </source>
</reference>
<comment type="caution">
    <text evidence="2">The sequence shown here is derived from an EMBL/GenBank/DDBJ whole genome shotgun (WGS) entry which is preliminary data.</text>
</comment>
<evidence type="ECO:0000313" key="2">
    <source>
        <dbReference type="EMBL" id="RFU72706.1"/>
    </source>
</evidence>
<dbReference type="AlphaFoldDB" id="A0A395N9A0"/>
<feature type="chain" id="PRO_5017302907" evidence="1">
    <location>
        <begin position="18"/>
        <end position="188"/>
    </location>
</feature>
<proteinExistence type="predicted"/>
<gene>
    <name evidence="2" type="ORF">TARUN_9557</name>
</gene>
<name>A0A395N9A0_TRIAR</name>